<feature type="domain" description="Response regulatory" evidence="4">
    <location>
        <begin position="4"/>
        <end position="119"/>
    </location>
</feature>
<dbReference type="Pfam" id="PF00990">
    <property type="entry name" value="GGDEF"/>
    <property type="match status" value="1"/>
</dbReference>
<dbReference type="InterPro" id="IPR000160">
    <property type="entry name" value="GGDEF_dom"/>
</dbReference>
<proteinExistence type="predicted"/>
<evidence type="ECO:0000313" key="6">
    <source>
        <dbReference type="EMBL" id="MDC8829603.1"/>
    </source>
</evidence>
<sequence>MPMKVLIIEDSSTNIGLLKKLVEMAGLEAVLTTSLTAARHVFIHSEPEDYLCAIVDYDLPDAPHGEAIDYAINSYIPTIVSTGRLDEDIRHGVLSRDVVDYIPKENAQMYDYLMRLLARLQKNKHISVIVVGPKRIERKATAALLRRHNFITFECATAREADNLLAEHTNVKLLFVNSAIEDQSATQFVAGLRKRYSKEELAIVGITDDPNSLLAARFIKSGANDFIGRPYCHEEFLCRVNQNIELIENVETIRRTANTDYLTGLPNRRHFFYTVNKYQRNQPAHQALALVDLDFFKAINDTHGHDAGDTVLQATAKSIALHCADFIVARFGGEEFCIYMPDVSAAEAIEAMQSLCSIISSAPVQFNNIELAVTASIGLTTIPGHNIELMLTHADKLLYEAKQSGRNRVVHDAPLTTR</sequence>
<dbReference type="SUPFAM" id="SSF55073">
    <property type="entry name" value="Nucleotide cyclase"/>
    <property type="match status" value="1"/>
</dbReference>
<accession>A0ABT5KY93</accession>
<reference evidence="6 7" key="1">
    <citation type="submission" date="2022-10" db="EMBL/GenBank/DDBJ databases">
        <title>Alteromonas sp. chi3 Genome sequencing.</title>
        <authorList>
            <person name="Park S."/>
        </authorList>
    </citation>
    <scope>NUCLEOTIDE SEQUENCE [LARGE SCALE GENOMIC DNA]</scope>
    <source>
        <strain evidence="7">chi3</strain>
    </source>
</reference>
<dbReference type="GO" id="GO:0052621">
    <property type="term" value="F:diguanylate cyclase activity"/>
    <property type="evidence" value="ECO:0007669"/>
    <property type="project" value="UniProtKB-EC"/>
</dbReference>
<comment type="caution">
    <text evidence="6">The sequence shown here is derived from an EMBL/GenBank/DDBJ whole genome shotgun (WGS) entry which is preliminary data.</text>
</comment>
<evidence type="ECO:0000259" key="4">
    <source>
        <dbReference type="PROSITE" id="PS50110"/>
    </source>
</evidence>
<evidence type="ECO:0000256" key="1">
    <source>
        <dbReference type="ARBA" id="ARBA00012528"/>
    </source>
</evidence>
<protein>
    <recommendedName>
        <fullName evidence="1">diguanylate cyclase</fullName>
        <ecNumber evidence="1">2.7.7.65</ecNumber>
    </recommendedName>
</protein>
<keyword evidence="6" id="KW-0548">Nucleotidyltransferase</keyword>
<comment type="caution">
    <text evidence="3">Lacks conserved residue(s) required for the propagation of feature annotation.</text>
</comment>
<dbReference type="PANTHER" id="PTHR45138:SF9">
    <property type="entry name" value="DIGUANYLATE CYCLASE DGCM-RELATED"/>
    <property type="match status" value="1"/>
</dbReference>
<evidence type="ECO:0000313" key="7">
    <source>
        <dbReference type="Proteomes" id="UP001218788"/>
    </source>
</evidence>
<dbReference type="PROSITE" id="PS50110">
    <property type="entry name" value="RESPONSE_REGULATORY"/>
    <property type="match status" value="2"/>
</dbReference>
<dbReference type="PANTHER" id="PTHR45138">
    <property type="entry name" value="REGULATORY COMPONENTS OF SENSORY TRANSDUCTION SYSTEM"/>
    <property type="match status" value="1"/>
</dbReference>
<dbReference type="InterPro" id="IPR050469">
    <property type="entry name" value="Diguanylate_Cyclase"/>
</dbReference>
<organism evidence="6 7">
    <name type="scientific">Alteromonas gilva</name>
    <dbReference type="NCBI Taxonomy" id="2987522"/>
    <lineage>
        <taxon>Bacteria</taxon>
        <taxon>Pseudomonadati</taxon>
        <taxon>Pseudomonadota</taxon>
        <taxon>Gammaproteobacteria</taxon>
        <taxon>Alteromonadales</taxon>
        <taxon>Alteromonadaceae</taxon>
        <taxon>Alteromonas/Salinimonas group</taxon>
        <taxon>Alteromonas</taxon>
    </lineage>
</organism>
<dbReference type="CDD" id="cd01949">
    <property type="entry name" value="GGDEF"/>
    <property type="match status" value="1"/>
</dbReference>
<dbReference type="NCBIfam" id="TIGR00254">
    <property type="entry name" value="GGDEF"/>
    <property type="match status" value="1"/>
</dbReference>
<dbReference type="Gene3D" id="3.40.50.2300">
    <property type="match status" value="2"/>
</dbReference>
<dbReference type="Gene3D" id="3.30.70.270">
    <property type="match status" value="1"/>
</dbReference>
<evidence type="ECO:0000259" key="5">
    <source>
        <dbReference type="PROSITE" id="PS50887"/>
    </source>
</evidence>
<keyword evidence="6" id="KW-0808">Transferase</keyword>
<dbReference type="SMART" id="SM00267">
    <property type="entry name" value="GGDEF"/>
    <property type="match status" value="1"/>
</dbReference>
<feature type="domain" description="GGDEF" evidence="5">
    <location>
        <begin position="284"/>
        <end position="414"/>
    </location>
</feature>
<dbReference type="EMBL" id="JAQQXP010000001">
    <property type="protein sequence ID" value="MDC8829603.1"/>
    <property type="molecule type" value="Genomic_DNA"/>
</dbReference>
<dbReference type="InterPro" id="IPR029787">
    <property type="entry name" value="Nucleotide_cyclase"/>
</dbReference>
<dbReference type="SMART" id="SM00448">
    <property type="entry name" value="REC"/>
    <property type="match status" value="2"/>
</dbReference>
<dbReference type="SUPFAM" id="SSF52172">
    <property type="entry name" value="CheY-like"/>
    <property type="match status" value="2"/>
</dbReference>
<keyword evidence="7" id="KW-1185">Reference proteome</keyword>
<feature type="modified residue" description="4-aspartylphosphate" evidence="3">
    <location>
        <position position="56"/>
    </location>
</feature>
<keyword evidence="3" id="KW-0597">Phosphoprotein</keyword>
<dbReference type="Proteomes" id="UP001218788">
    <property type="component" value="Unassembled WGS sequence"/>
</dbReference>
<dbReference type="InterPro" id="IPR011006">
    <property type="entry name" value="CheY-like_superfamily"/>
</dbReference>
<dbReference type="InterPro" id="IPR043128">
    <property type="entry name" value="Rev_trsase/Diguanyl_cyclase"/>
</dbReference>
<dbReference type="PROSITE" id="PS50887">
    <property type="entry name" value="GGDEF"/>
    <property type="match status" value="1"/>
</dbReference>
<dbReference type="InterPro" id="IPR001789">
    <property type="entry name" value="Sig_transdc_resp-reg_receiver"/>
</dbReference>
<dbReference type="EC" id="2.7.7.65" evidence="1"/>
<feature type="domain" description="Response regulatory" evidence="4">
    <location>
        <begin position="127"/>
        <end position="244"/>
    </location>
</feature>
<evidence type="ECO:0000256" key="2">
    <source>
        <dbReference type="ARBA" id="ARBA00034247"/>
    </source>
</evidence>
<evidence type="ECO:0000256" key="3">
    <source>
        <dbReference type="PROSITE-ProRule" id="PRU00169"/>
    </source>
</evidence>
<comment type="catalytic activity">
    <reaction evidence="2">
        <text>2 GTP = 3',3'-c-di-GMP + 2 diphosphate</text>
        <dbReference type="Rhea" id="RHEA:24898"/>
        <dbReference type="ChEBI" id="CHEBI:33019"/>
        <dbReference type="ChEBI" id="CHEBI:37565"/>
        <dbReference type="ChEBI" id="CHEBI:58805"/>
        <dbReference type="EC" id="2.7.7.65"/>
    </reaction>
</comment>
<name>A0ABT5KY93_9ALTE</name>
<gene>
    <name evidence="6" type="ORF">OIK42_02395</name>
</gene>